<evidence type="ECO:0000256" key="8">
    <source>
        <dbReference type="ARBA" id="ARBA00022833"/>
    </source>
</evidence>
<keyword evidence="3" id="KW-0963">Cytoplasm</keyword>
<dbReference type="Pfam" id="PF01546">
    <property type="entry name" value="Peptidase_M20"/>
    <property type="match status" value="1"/>
</dbReference>
<dbReference type="EC" id="3.5.1.16" evidence="11"/>
<keyword evidence="7 11" id="KW-0378">Hydrolase</keyword>
<dbReference type="PROSITE" id="PS00759">
    <property type="entry name" value="ARGE_DAPE_CPG2_2"/>
    <property type="match status" value="1"/>
</dbReference>
<comment type="similarity">
    <text evidence="2">Belongs to the peptidase M20A family. ArgE subfamily.</text>
</comment>
<dbReference type="Pfam" id="PF07687">
    <property type="entry name" value="M20_dimer"/>
    <property type="match status" value="1"/>
</dbReference>
<dbReference type="RefSeq" id="WP_209907409.1">
    <property type="nucleotide sequence ID" value="NZ_BAAAMI010000006.1"/>
</dbReference>
<sequence>MSTSTAPRSIDWLGTLIGFDTTSRGSNLELVNHVEAFLRSLGLDPLVVPSSTSGKANLFVSLPAADGSTQGGIMLSGHTDVVPVDGQDWHSDPFTAQVRDGRLYGRGSSDMKAFCAAILALLPEFLARPLREPVHLALTCDEEIGCHGAVELLAELTRLGIRPDKCIVGEPTMMRVISAHKSSNLYRMHFTGVATHSSLTPHGVNAIEYAARAISFIRSLADGHRTNGPFDPDFDVPHTTASTGMISGGVAVNTVPDSCTVDFEFRTIPADDPATMVSRIRTFLDEDINPAMRAENPAAGVRLEEVAMVPGLSHLGARDTGDLARRLLGSATSDKVAYATEAGIFQQAGIDTILCGPGDLAQAHTANEFIELSQITALETFLLDLAADLQARP</sequence>
<dbReference type="GO" id="GO:0008777">
    <property type="term" value="F:acetylornithine deacetylase activity"/>
    <property type="evidence" value="ECO:0007669"/>
    <property type="project" value="UniProtKB-EC"/>
</dbReference>
<dbReference type="InterPro" id="IPR002933">
    <property type="entry name" value="Peptidase_M20"/>
</dbReference>
<dbReference type="SUPFAM" id="SSF55031">
    <property type="entry name" value="Bacterial exopeptidase dimerisation domain"/>
    <property type="match status" value="1"/>
</dbReference>
<dbReference type="PROSITE" id="PS00758">
    <property type="entry name" value="ARGE_DAPE_CPG2_1"/>
    <property type="match status" value="1"/>
</dbReference>
<name>A0ABS4WDY9_9MICC</name>
<keyword evidence="8" id="KW-0862">Zinc</keyword>
<keyword evidence="9" id="KW-0170">Cobalt</keyword>
<dbReference type="SUPFAM" id="SSF53187">
    <property type="entry name" value="Zn-dependent exopeptidases"/>
    <property type="match status" value="1"/>
</dbReference>
<proteinExistence type="inferred from homology"/>
<evidence type="ECO:0000259" key="10">
    <source>
        <dbReference type="Pfam" id="PF07687"/>
    </source>
</evidence>
<gene>
    <name evidence="11" type="ORF">JOF46_002292</name>
</gene>
<feature type="domain" description="Peptidase M20 dimerisation" evidence="10">
    <location>
        <begin position="179"/>
        <end position="286"/>
    </location>
</feature>
<keyword evidence="4" id="KW-0055">Arginine biosynthesis</keyword>
<evidence type="ECO:0000256" key="2">
    <source>
        <dbReference type="ARBA" id="ARBA00005691"/>
    </source>
</evidence>
<comment type="caution">
    <text evidence="11">The sequence shown here is derived from an EMBL/GenBank/DDBJ whole genome shotgun (WGS) entry which is preliminary data.</text>
</comment>
<dbReference type="InterPro" id="IPR011650">
    <property type="entry name" value="Peptidase_M20_dimer"/>
</dbReference>
<keyword evidence="6" id="KW-0479">Metal-binding</keyword>
<reference evidence="11 12" key="1">
    <citation type="submission" date="2021-03" db="EMBL/GenBank/DDBJ databases">
        <title>Sequencing the genomes of 1000 actinobacteria strains.</title>
        <authorList>
            <person name="Klenk H.-P."/>
        </authorList>
    </citation>
    <scope>NUCLEOTIDE SEQUENCE [LARGE SCALE GENOMIC DNA]</scope>
    <source>
        <strain evidence="11 12">DSM 15454</strain>
    </source>
</reference>
<dbReference type="EMBL" id="JAGIOE010000001">
    <property type="protein sequence ID" value="MBP2374380.1"/>
    <property type="molecule type" value="Genomic_DNA"/>
</dbReference>
<evidence type="ECO:0000256" key="4">
    <source>
        <dbReference type="ARBA" id="ARBA00022571"/>
    </source>
</evidence>
<dbReference type="CDD" id="cd03894">
    <property type="entry name" value="M20_ArgE"/>
    <property type="match status" value="1"/>
</dbReference>
<accession>A0ABS4WDY9</accession>
<dbReference type="PANTHER" id="PTHR43808:SF31">
    <property type="entry name" value="N-ACETYL-L-CITRULLINE DEACETYLASE"/>
    <property type="match status" value="1"/>
</dbReference>
<dbReference type="PANTHER" id="PTHR43808">
    <property type="entry name" value="ACETYLORNITHINE DEACETYLASE"/>
    <property type="match status" value="1"/>
</dbReference>
<dbReference type="NCBIfam" id="NF005710">
    <property type="entry name" value="PRK07522.1"/>
    <property type="match status" value="1"/>
</dbReference>
<dbReference type="NCBIfam" id="TIGR01892">
    <property type="entry name" value="AcOrn-deacetyl"/>
    <property type="match status" value="1"/>
</dbReference>
<organism evidence="11 12">
    <name type="scientific">Paeniglutamicibacter psychrophenolicus</name>
    <dbReference type="NCBI Taxonomy" id="257454"/>
    <lineage>
        <taxon>Bacteria</taxon>
        <taxon>Bacillati</taxon>
        <taxon>Actinomycetota</taxon>
        <taxon>Actinomycetes</taxon>
        <taxon>Micrococcales</taxon>
        <taxon>Micrococcaceae</taxon>
        <taxon>Paeniglutamicibacter</taxon>
    </lineage>
</organism>
<evidence type="ECO:0000256" key="5">
    <source>
        <dbReference type="ARBA" id="ARBA00022605"/>
    </source>
</evidence>
<protein>
    <submittedName>
        <fullName evidence="11">Acetylornithine deacetylase</fullName>
        <ecNumber evidence="11">3.5.1.16</ecNumber>
    </submittedName>
</protein>
<keyword evidence="12" id="KW-1185">Reference proteome</keyword>
<dbReference type="InterPro" id="IPR001261">
    <property type="entry name" value="ArgE/DapE_CS"/>
</dbReference>
<evidence type="ECO:0000256" key="6">
    <source>
        <dbReference type="ARBA" id="ARBA00022723"/>
    </source>
</evidence>
<evidence type="ECO:0000256" key="3">
    <source>
        <dbReference type="ARBA" id="ARBA00022490"/>
    </source>
</evidence>
<evidence type="ECO:0000313" key="12">
    <source>
        <dbReference type="Proteomes" id="UP000766570"/>
    </source>
</evidence>
<evidence type="ECO:0000256" key="7">
    <source>
        <dbReference type="ARBA" id="ARBA00022801"/>
    </source>
</evidence>
<dbReference type="Gene3D" id="3.40.630.10">
    <property type="entry name" value="Zn peptidases"/>
    <property type="match status" value="1"/>
</dbReference>
<keyword evidence="5" id="KW-0028">Amino-acid biosynthesis</keyword>
<dbReference type="Gene3D" id="3.30.70.360">
    <property type="match status" value="1"/>
</dbReference>
<dbReference type="Proteomes" id="UP000766570">
    <property type="component" value="Unassembled WGS sequence"/>
</dbReference>
<evidence type="ECO:0000256" key="9">
    <source>
        <dbReference type="ARBA" id="ARBA00023285"/>
    </source>
</evidence>
<comment type="cofactor">
    <cofactor evidence="1">
        <name>Zn(2+)</name>
        <dbReference type="ChEBI" id="CHEBI:29105"/>
    </cofactor>
</comment>
<dbReference type="InterPro" id="IPR036264">
    <property type="entry name" value="Bact_exopeptidase_dim_dom"/>
</dbReference>
<dbReference type="InterPro" id="IPR050072">
    <property type="entry name" value="Peptidase_M20A"/>
</dbReference>
<dbReference type="InterPro" id="IPR010169">
    <property type="entry name" value="AcOrn-deacetyl"/>
</dbReference>
<evidence type="ECO:0000256" key="1">
    <source>
        <dbReference type="ARBA" id="ARBA00001947"/>
    </source>
</evidence>
<evidence type="ECO:0000313" key="11">
    <source>
        <dbReference type="EMBL" id="MBP2374380.1"/>
    </source>
</evidence>